<comment type="subcellular location">
    <subcellularLocation>
        <location evidence="1">Cell membrane</location>
        <topology evidence="1">Peripheral membrane protein</topology>
    </subcellularLocation>
</comment>
<comment type="similarity">
    <text evidence="2">Belongs to the ABC transporter superfamily.</text>
</comment>
<keyword evidence="3" id="KW-0813">Transport</keyword>
<dbReference type="FunFam" id="3.40.50.300:FF:000134">
    <property type="entry name" value="Iron-enterobactin ABC transporter ATP-binding protein"/>
    <property type="match status" value="1"/>
</dbReference>
<dbReference type="SMART" id="SM00382">
    <property type="entry name" value="AAA"/>
    <property type="match status" value="1"/>
</dbReference>
<evidence type="ECO:0000256" key="2">
    <source>
        <dbReference type="ARBA" id="ARBA00005417"/>
    </source>
</evidence>
<dbReference type="InterPro" id="IPR003439">
    <property type="entry name" value="ABC_transporter-like_ATP-bd"/>
</dbReference>
<dbReference type="EMBL" id="CP154858">
    <property type="protein sequence ID" value="XDT71174.1"/>
    <property type="molecule type" value="Genomic_DNA"/>
</dbReference>
<dbReference type="GO" id="GO:0016887">
    <property type="term" value="F:ATP hydrolysis activity"/>
    <property type="evidence" value="ECO:0007669"/>
    <property type="project" value="InterPro"/>
</dbReference>
<dbReference type="PROSITE" id="PS50893">
    <property type="entry name" value="ABC_TRANSPORTER_2"/>
    <property type="match status" value="1"/>
</dbReference>
<dbReference type="Pfam" id="PF00005">
    <property type="entry name" value="ABC_tran"/>
    <property type="match status" value="1"/>
</dbReference>
<sequence length="270" mass="30171">MISLDSLSLDKGNSRLLHPVTARIPGQRITAVIGPNGSGKSTLLSVLAGLTPPSQGTVNINGTPLNLLPARQRARLVALLPQSAQRPQNMTVEEVVACGRYPWQRWQGWLSAQDKAIISDAMRVCQVSAWRHRRITELSGGEVQRVWLAMALAQDTPVLLLDEPTAWLDLHHQLDLLHRVRSIVRQHKKTVVWVLHDLNQALRYSDHVLLLHQGHLRFAGPPSQLLDSDLAEEVFRVRLIRLTDPQGQPTLDFRLQRTATTTRAEPVCCA</sequence>
<dbReference type="InterPro" id="IPR027417">
    <property type="entry name" value="P-loop_NTPase"/>
</dbReference>
<dbReference type="PANTHER" id="PTHR42771:SF2">
    <property type="entry name" value="IRON(3+)-HYDROXAMATE IMPORT ATP-BINDING PROTEIN FHUC"/>
    <property type="match status" value="1"/>
</dbReference>
<evidence type="ECO:0000256" key="5">
    <source>
        <dbReference type="ARBA" id="ARBA00022496"/>
    </source>
</evidence>
<dbReference type="GO" id="GO:0006826">
    <property type="term" value="P:iron ion transport"/>
    <property type="evidence" value="ECO:0007669"/>
    <property type="project" value="UniProtKB-KW"/>
</dbReference>
<dbReference type="CDD" id="cd03214">
    <property type="entry name" value="ABC_Iron-Siderophores_B12_Hemin"/>
    <property type="match status" value="1"/>
</dbReference>
<dbReference type="Gene3D" id="3.40.50.300">
    <property type="entry name" value="P-loop containing nucleotide triphosphate hydrolases"/>
    <property type="match status" value="1"/>
</dbReference>
<keyword evidence="6" id="KW-0547">Nucleotide-binding</keyword>
<dbReference type="InterPro" id="IPR051535">
    <property type="entry name" value="Siderophore_ABC-ATPase"/>
</dbReference>
<protein>
    <submittedName>
        <fullName evidence="12">ABC transporter ATP-binding protein</fullName>
    </submittedName>
</protein>
<keyword evidence="5" id="KW-0410">Iron transport</keyword>
<dbReference type="SUPFAM" id="SSF52540">
    <property type="entry name" value="P-loop containing nucleoside triphosphate hydrolases"/>
    <property type="match status" value="1"/>
</dbReference>
<keyword evidence="10" id="KW-0472">Membrane</keyword>
<gene>
    <name evidence="12" type="ORF">AAIA72_10185</name>
</gene>
<evidence type="ECO:0000256" key="7">
    <source>
        <dbReference type="ARBA" id="ARBA00022840"/>
    </source>
</evidence>
<dbReference type="AlphaFoldDB" id="A0AB39USY9"/>
<accession>A0AB39USY9</accession>
<evidence type="ECO:0000256" key="6">
    <source>
        <dbReference type="ARBA" id="ARBA00022741"/>
    </source>
</evidence>
<evidence type="ECO:0000256" key="10">
    <source>
        <dbReference type="ARBA" id="ARBA00023136"/>
    </source>
</evidence>
<evidence type="ECO:0000313" key="12">
    <source>
        <dbReference type="EMBL" id="XDT71174.1"/>
    </source>
</evidence>
<keyword evidence="7 12" id="KW-0067">ATP-binding</keyword>
<reference evidence="12" key="1">
    <citation type="submission" date="2024-05" db="EMBL/GenBank/DDBJ databases">
        <title>Genome sequencing of novel strain.</title>
        <authorList>
            <person name="Ganbat D."/>
            <person name="Ganbat S."/>
            <person name="Lee S.-J."/>
        </authorList>
    </citation>
    <scope>NUCLEOTIDE SEQUENCE</scope>
    <source>
        <strain evidence="12">SMD15-11</strain>
    </source>
</reference>
<proteinExistence type="inferred from homology"/>
<evidence type="ECO:0000259" key="11">
    <source>
        <dbReference type="PROSITE" id="PS50893"/>
    </source>
</evidence>
<evidence type="ECO:0000256" key="9">
    <source>
        <dbReference type="ARBA" id="ARBA00023065"/>
    </source>
</evidence>
<dbReference type="PANTHER" id="PTHR42771">
    <property type="entry name" value="IRON(3+)-HYDROXAMATE IMPORT ATP-BINDING PROTEIN FHUC"/>
    <property type="match status" value="1"/>
</dbReference>
<dbReference type="KEGG" id="tcd:AAIA72_10185"/>
<evidence type="ECO:0000256" key="1">
    <source>
        <dbReference type="ARBA" id="ARBA00004202"/>
    </source>
</evidence>
<feature type="domain" description="ABC transporter" evidence="11">
    <location>
        <begin position="2"/>
        <end position="238"/>
    </location>
</feature>
<keyword evidence="9" id="KW-0406">Ion transport</keyword>
<dbReference type="InterPro" id="IPR003593">
    <property type="entry name" value="AAA+_ATPase"/>
</dbReference>
<dbReference type="RefSeq" id="WP_369600212.1">
    <property type="nucleotide sequence ID" value="NZ_CP154858.1"/>
</dbReference>
<evidence type="ECO:0000256" key="8">
    <source>
        <dbReference type="ARBA" id="ARBA00023004"/>
    </source>
</evidence>
<name>A0AB39USY9_9GAMM</name>
<keyword evidence="8" id="KW-0408">Iron</keyword>
<organism evidence="12">
    <name type="scientific">Thermohahella caldifontis</name>
    <dbReference type="NCBI Taxonomy" id="3142973"/>
    <lineage>
        <taxon>Bacteria</taxon>
        <taxon>Pseudomonadati</taxon>
        <taxon>Pseudomonadota</taxon>
        <taxon>Gammaproteobacteria</taxon>
        <taxon>Oceanospirillales</taxon>
        <taxon>Hahellaceae</taxon>
        <taxon>Thermohahella</taxon>
    </lineage>
</organism>
<evidence type="ECO:0000256" key="4">
    <source>
        <dbReference type="ARBA" id="ARBA00022475"/>
    </source>
</evidence>
<keyword evidence="4" id="KW-1003">Cell membrane</keyword>
<dbReference type="GO" id="GO:0005524">
    <property type="term" value="F:ATP binding"/>
    <property type="evidence" value="ECO:0007669"/>
    <property type="project" value="UniProtKB-KW"/>
</dbReference>
<evidence type="ECO:0000256" key="3">
    <source>
        <dbReference type="ARBA" id="ARBA00022448"/>
    </source>
</evidence>
<dbReference type="GO" id="GO:0005886">
    <property type="term" value="C:plasma membrane"/>
    <property type="evidence" value="ECO:0007669"/>
    <property type="project" value="UniProtKB-SubCell"/>
</dbReference>